<sequence>MCGHFHPLNTPSSPPTMSKMANEEDLLRSKALHGCTWEETGHKNSFIYKLAKKNHHILQATFERYMDSWKEGQVEDESDAKAKRLSAHTTIANSYYDIFTDFFEYEWGPSFHYCRFYPGEPFRQAIARYEHHLPAQMAIEPHIKVLDIGCGVGGPACEIAHFTGAHITGLNINDYQITRAKQHRANAGLEKQIDFIKGDFMSMPFDSESFDACYAIEATFYAPSLEVVYGQVYKVLKPGGVFGCHEFALTDNYEPTNLEHRRIVRGIELGTGVGQMKTVKSCLQALGHAGFTIEKYEDLAANDDKIPW</sequence>
<evidence type="ECO:0000256" key="4">
    <source>
        <dbReference type="ARBA" id="ARBA00038188"/>
    </source>
</evidence>
<evidence type="ECO:0000256" key="3">
    <source>
        <dbReference type="ARBA" id="ARBA00022691"/>
    </source>
</evidence>
<dbReference type="SUPFAM" id="SSF53335">
    <property type="entry name" value="S-adenosyl-L-methionine-dependent methyltransferases"/>
    <property type="match status" value="1"/>
</dbReference>
<gene>
    <name evidence="7" type="ORF">KVV02_000683</name>
</gene>
<dbReference type="GO" id="GO:0032259">
    <property type="term" value="P:methylation"/>
    <property type="evidence" value="ECO:0007669"/>
    <property type="project" value="UniProtKB-KW"/>
</dbReference>
<evidence type="ECO:0000313" key="8">
    <source>
        <dbReference type="Proteomes" id="UP000717515"/>
    </source>
</evidence>
<dbReference type="InterPro" id="IPR030384">
    <property type="entry name" value="MeTrfase_SMT"/>
</dbReference>
<proteinExistence type="inferred from homology"/>
<dbReference type="PROSITE" id="PS51685">
    <property type="entry name" value="SAM_MT_ERG6_SMT"/>
    <property type="match status" value="1"/>
</dbReference>
<evidence type="ECO:0000256" key="2">
    <source>
        <dbReference type="ARBA" id="ARBA00022679"/>
    </source>
</evidence>
<feature type="domain" description="SAM-dependent methyltransferase Erg6/SMT-type" evidence="6">
    <location>
        <begin position="95"/>
        <end position="308"/>
    </location>
</feature>
<dbReference type="GO" id="GO:0006696">
    <property type="term" value="P:ergosterol biosynthetic process"/>
    <property type="evidence" value="ECO:0007669"/>
    <property type="project" value="TreeGrafter"/>
</dbReference>
<dbReference type="InterPro" id="IPR013216">
    <property type="entry name" value="Methyltransf_11"/>
</dbReference>
<name>A0A9P8CWI1_MORAP</name>
<evidence type="ECO:0000259" key="6">
    <source>
        <dbReference type="PROSITE" id="PS51685"/>
    </source>
</evidence>
<accession>A0A9P8CWI1</accession>
<reference evidence="7" key="1">
    <citation type="submission" date="2021-07" db="EMBL/GenBank/DDBJ databases">
        <title>Draft genome of Mortierella alpina, strain LL118, isolated from an aspen leaf litter sample.</title>
        <authorList>
            <person name="Yang S."/>
            <person name="Vinatzer B.A."/>
        </authorList>
    </citation>
    <scope>NUCLEOTIDE SEQUENCE</scope>
    <source>
        <strain evidence="7">LL118</strain>
    </source>
</reference>
<protein>
    <recommendedName>
        <fullName evidence="6">SAM-dependent methyltransferase Erg6/SMT-type domain-containing protein</fullName>
    </recommendedName>
</protein>
<dbReference type="InterPro" id="IPR029063">
    <property type="entry name" value="SAM-dependent_MTases_sf"/>
</dbReference>
<evidence type="ECO:0000256" key="1">
    <source>
        <dbReference type="ARBA" id="ARBA00022603"/>
    </source>
</evidence>
<comment type="similarity">
    <text evidence="4 5">Belongs to the class I-like SAM-binding methyltransferase superfamily. Erg6/SMT family.</text>
</comment>
<organism evidence="7 8">
    <name type="scientific">Mortierella alpina</name>
    <name type="common">Oleaginous fungus</name>
    <name type="synonym">Mortierella renispora</name>
    <dbReference type="NCBI Taxonomy" id="64518"/>
    <lineage>
        <taxon>Eukaryota</taxon>
        <taxon>Fungi</taxon>
        <taxon>Fungi incertae sedis</taxon>
        <taxon>Mucoromycota</taxon>
        <taxon>Mortierellomycotina</taxon>
        <taxon>Mortierellomycetes</taxon>
        <taxon>Mortierellales</taxon>
        <taxon>Mortierellaceae</taxon>
        <taxon>Mortierella</taxon>
    </lineage>
</organism>
<evidence type="ECO:0000313" key="7">
    <source>
        <dbReference type="EMBL" id="KAG9321069.1"/>
    </source>
</evidence>
<keyword evidence="1 5" id="KW-0489">Methyltransferase</keyword>
<dbReference type="InterPro" id="IPR050447">
    <property type="entry name" value="Erg6_SMT_methyltransf"/>
</dbReference>
<dbReference type="PANTHER" id="PTHR44068">
    <property type="entry name" value="ZGC:194242"/>
    <property type="match status" value="1"/>
</dbReference>
<dbReference type="PANTHER" id="PTHR44068:SF1">
    <property type="entry name" value="HYPOTHETICAL LOC100005854"/>
    <property type="match status" value="1"/>
</dbReference>
<dbReference type="GO" id="GO:0003838">
    <property type="term" value="F:sterol 24-C-methyltransferase activity"/>
    <property type="evidence" value="ECO:0007669"/>
    <property type="project" value="TreeGrafter"/>
</dbReference>
<dbReference type="AlphaFoldDB" id="A0A9P8CWI1"/>
<keyword evidence="2 5" id="KW-0808">Transferase</keyword>
<keyword evidence="3 5" id="KW-0949">S-adenosyl-L-methionine</keyword>
<dbReference type="CDD" id="cd02440">
    <property type="entry name" value="AdoMet_MTases"/>
    <property type="match status" value="1"/>
</dbReference>
<comment type="caution">
    <text evidence="7">The sequence shown here is derived from an EMBL/GenBank/DDBJ whole genome shotgun (WGS) entry which is preliminary data.</text>
</comment>
<dbReference type="Proteomes" id="UP000717515">
    <property type="component" value="Unassembled WGS sequence"/>
</dbReference>
<evidence type="ECO:0000256" key="5">
    <source>
        <dbReference type="PROSITE-ProRule" id="PRU01022"/>
    </source>
</evidence>
<dbReference type="Gene3D" id="3.40.50.150">
    <property type="entry name" value="Vaccinia Virus protein VP39"/>
    <property type="match status" value="1"/>
</dbReference>
<dbReference type="EMBL" id="JAIFTL010000234">
    <property type="protein sequence ID" value="KAG9321069.1"/>
    <property type="molecule type" value="Genomic_DNA"/>
</dbReference>
<dbReference type="GO" id="GO:0005783">
    <property type="term" value="C:endoplasmic reticulum"/>
    <property type="evidence" value="ECO:0007669"/>
    <property type="project" value="TreeGrafter"/>
</dbReference>
<dbReference type="Pfam" id="PF08241">
    <property type="entry name" value="Methyltransf_11"/>
    <property type="match status" value="1"/>
</dbReference>